<dbReference type="RefSeq" id="WP_089999508.1">
    <property type="nucleotide sequence ID" value="NZ_FOBV01000003.1"/>
</dbReference>
<evidence type="ECO:0000313" key="1">
    <source>
        <dbReference type="EMBL" id="SEM44667.1"/>
    </source>
</evidence>
<dbReference type="Pfam" id="PF14460">
    <property type="entry name" value="Prok-E2_D"/>
    <property type="match status" value="1"/>
</dbReference>
<dbReference type="OrthoDB" id="1030341at2"/>
<dbReference type="EMBL" id="FOBV01000003">
    <property type="protein sequence ID" value="SEM44667.1"/>
    <property type="molecule type" value="Genomic_DNA"/>
</dbReference>
<dbReference type="InterPro" id="IPR032787">
    <property type="entry name" value="Prok-E2_D"/>
</dbReference>
<gene>
    <name evidence="1" type="ORF">SAMN05421856_103287</name>
</gene>
<evidence type="ECO:0000313" key="2">
    <source>
        <dbReference type="Proteomes" id="UP000199450"/>
    </source>
</evidence>
<protein>
    <submittedName>
        <fullName evidence="1">PRTRC system protein B</fullName>
    </submittedName>
</protein>
<dbReference type="Proteomes" id="UP000199450">
    <property type="component" value="Unassembled WGS sequence"/>
</dbReference>
<accession>A0A1H7YH70</accession>
<dbReference type="STRING" id="295069.SAMN05421856_103287"/>
<name>A0A1H7YH70_9FLAO</name>
<reference evidence="2" key="1">
    <citation type="submission" date="2016-10" db="EMBL/GenBank/DDBJ databases">
        <authorList>
            <person name="Varghese N."/>
            <person name="Submissions S."/>
        </authorList>
    </citation>
    <scope>NUCLEOTIDE SEQUENCE [LARGE SCALE GENOMIC DNA]</scope>
    <source>
        <strain evidence="2">DSM 17453</strain>
    </source>
</reference>
<organism evidence="1 2">
    <name type="scientific">Chryseobacterium taichungense</name>
    <dbReference type="NCBI Taxonomy" id="295069"/>
    <lineage>
        <taxon>Bacteria</taxon>
        <taxon>Pseudomonadati</taxon>
        <taxon>Bacteroidota</taxon>
        <taxon>Flavobacteriia</taxon>
        <taxon>Flavobacteriales</taxon>
        <taxon>Weeksellaceae</taxon>
        <taxon>Chryseobacterium group</taxon>
        <taxon>Chryseobacterium</taxon>
    </lineage>
</organism>
<proteinExistence type="predicted"/>
<dbReference type="AlphaFoldDB" id="A0A1H7YH70"/>
<sequence length="248" mass="28471">MRNTANTIKNEETDITNNFGTLYHPKSALVFYETEDYNPDGYVEHFDIDRNGNPINAHPLTVREAQRLSKTLNIQNKKDKDFLRPSGVISENVLFIDTSENGKVVWYTKAQKRHLLFTDKLSIPNGMANVPPLVWCANKQGMKIFALETDQRPREETSLFYAPFFNVYESGSVCMGTVDVKIKSSASLEEFTKKWEEYFFNSYFSHLVNSHNPINGNCVNLWKDLIQSKEAFPTDVLINSNLTLKNLL</sequence>
<keyword evidence="2" id="KW-1185">Reference proteome</keyword>